<dbReference type="PANTHER" id="PTHR35176">
    <property type="entry name" value="HEME OXYGENASE HI_0854-RELATED"/>
    <property type="match status" value="1"/>
</dbReference>
<keyword evidence="4" id="KW-1185">Reference proteome</keyword>
<dbReference type="Proteomes" id="UP000460272">
    <property type="component" value="Unassembled WGS sequence"/>
</dbReference>
<dbReference type="AlphaFoldDB" id="A0A6P2BTH0"/>
<evidence type="ECO:0000256" key="1">
    <source>
        <dbReference type="ARBA" id="ARBA00023002"/>
    </source>
</evidence>
<reference evidence="3 4" key="1">
    <citation type="submission" date="2018-11" db="EMBL/GenBank/DDBJ databases">
        <title>Trebonia kvetii gen.nov., sp.nov., a novel acidophilic actinobacterium, and proposal of the new actinobacterial family Treboniaceae fam. nov.</title>
        <authorList>
            <person name="Rapoport D."/>
            <person name="Sagova-Mareckova M."/>
            <person name="Sedlacek I."/>
            <person name="Provaznik J."/>
            <person name="Kralova S."/>
            <person name="Pavlinic D."/>
            <person name="Benes V."/>
            <person name="Kopecky J."/>
        </authorList>
    </citation>
    <scope>NUCLEOTIDE SEQUENCE [LARGE SCALE GENOMIC DNA]</scope>
    <source>
        <strain evidence="3 4">15Tr583</strain>
    </source>
</reference>
<feature type="domain" description="Pyridoxamine 5'-phosphate oxidase N-terminal" evidence="2">
    <location>
        <begin position="17"/>
        <end position="148"/>
    </location>
</feature>
<gene>
    <name evidence="3" type="ORF">EAS64_26785</name>
</gene>
<dbReference type="GO" id="GO:0005829">
    <property type="term" value="C:cytosol"/>
    <property type="evidence" value="ECO:0007669"/>
    <property type="project" value="TreeGrafter"/>
</dbReference>
<evidence type="ECO:0000259" key="2">
    <source>
        <dbReference type="Pfam" id="PF01243"/>
    </source>
</evidence>
<comment type="caution">
    <text evidence="3">The sequence shown here is derived from an EMBL/GenBank/DDBJ whole genome shotgun (WGS) entry which is preliminary data.</text>
</comment>
<protein>
    <submittedName>
        <fullName evidence="3">Pyridoxamine 5'-phosphate oxidase family protein</fullName>
    </submittedName>
</protein>
<dbReference type="SUPFAM" id="SSF50475">
    <property type="entry name" value="FMN-binding split barrel"/>
    <property type="match status" value="1"/>
</dbReference>
<dbReference type="PANTHER" id="PTHR35176:SF6">
    <property type="entry name" value="HEME OXYGENASE HI_0854-RELATED"/>
    <property type="match status" value="1"/>
</dbReference>
<dbReference type="OrthoDB" id="162914at2"/>
<dbReference type="EMBL" id="RPFW01000005">
    <property type="protein sequence ID" value="TVZ02409.1"/>
    <property type="molecule type" value="Genomic_DNA"/>
</dbReference>
<dbReference type="GO" id="GO:0070967">
    <property type="term" value="F:coenzyme F420 binding"/>
    <property type="evidence" value="ECO:0007669"/>
    <property type="project" value="TreeGrafter"/>
</dbReference>
<dbReference type="InterPro" id="IPR012349">
    <property type="entry name" value="Split_barrel_FMN-bd"/>
</dbReference>
<dbReference type="Gene3D" id="2.30.110.10">
    <property type="entry name" value="Electron Transport, Fmn-binding Protein, Chain A"/>
    <property type="match status" value="1"/>
</dbReference>
<evidence type="ECO:0000313" key="3">
    <source>
        <dbReference type="EMBL" id="TVZ02409.1"/>
    </source>
</evidence>
<keyword evidence="1" id="KW-0560">Oxidoreductase</keyword>
<dbReference type="InterPro" id="IPR052019">
    <property type="entry name" value="F420H2_bilvrd_red/Heme_oxyg"/>
</dbReference>
<dbReference type="Pfam" id="PF01243">
    <property type="entry name" value="PNPOx_N"/>
    <property type="match status" value="1"/>
</dbReference>
<dbReference type="GO" id="GO:0016627">
    <property type="term" value="F:oxidoreductase activity, acting on the CH-CH group of donors"/>
    <property type="evidence" value="ECO:0007669"/>
    <property type="project" value="TreeGrafter"/>
</dbReference>
<accession>A0A6P2BTH0</accession>
<dbReference type="InterPro" id="IPR011576">
    <property type="entry name" value="Pyridox_Oxase_N"/>
</dbReference>
<name>A0A6P2BTH0_9ACTN</name>
<organism evidence="3 4">
    <name type="scientific">Trebonia kvetii</name>
    <dbReference type="NCBI Taxonomy" id="2480626"/>
    <lineage>
        <taxon>Bacteria</taxon>
        <taxon>Bacillati</taxon>
        <taxon>Actinomycetota</taxon>
        <taxon>Actinomycetes</taxon>
        <taxon>Streptosporangiales</taxon>
        <taxon>Treboniaceae</taxon>
        <taxon>Trebonia</taxon>
    </lineage>
</organism>
<dbReference type="RefSeq" id="WP_145857387.1">
    <property type="nucleotide sequence ID" value="NZ_RPFW01000005.1"/>
</dbReference>
<proteinExistence type="predicted"/>
<evidence type="ECO:0000313" key="4">
    <source>
        <dbReference type="Proteomes" id="UP000460272"/>
    </source>
</evidence>
<sequence>MTERAQRRGRAIAMTATEVDEFLTAERTCRVATSGKDGRPHVVPLWFVWDSGALWLSSVVRSQRWTDLMRDPRVAVVIDAGVGYMELRGVELSGEVVPVGDIPRTATIDPVLDQVEQLFADKYTGGVKAPADGRHAWLRLTPEKLVSWDFRKLATLSR</sequence>